<dbReference type="NCBIfam" id="NF006122">
    <property type="entry name" value="PRK08266.1"/>
    <property type="match status" value="1"/>
</dbReference>
<dbReference type="Gene3D" id="3.40.50.970">
    <property type="match status" value="2"/>
</dbReference>
<dbReference type="GO" id="GO:0009097">
    <property type="term" value="P:isoleucine biosynthetic process"/>
    <property type="evidence" value="ECO:0007669"/>
    <property type="project" value="TreeGrafter"/>
</dbReference>
<accession>A0A7W6R0K7</accession>
<dbReference type="EC" id="2.2.1.6" evidence="7"/>
<dbReference type="EMBL" id="JACIFY010000003">
    <property type="protein sequence ID" value="MBB4234616.1"/>
    <property type="molecule type" value="Genomic_DNA"/>
</dbReference>
<feature type="domain" description="Thiamine pyrophosphate enzyme N-terminal TPP-binding" evidence="6">
    <location>
        <begin position="6"/>
        <end position="125"/>
    </location>
</feature>
<dbReference type="GO" id="GO:0050660">
    <property type="term" value="F:flavin adenine dinucleotide binding"/>
    <property type="evidence" value="ECO:0007669"/>
    <property type="project" value="TreeGrafter"/>
</dbReference>
<dbReference type="Pfam" id="PF02775">
    <property type="entry name" value="TPP_enzyme_C"/>
    <property type="match status" value="1"/>
</dbReference>
<dbReference type="SUPFAM" id="SSF52467">
    <property type="entry name" value="DHS-like NAD/FAD-binding domain"/>
    <property type="match status" value="1"/>
</dbReference>
<dbReference type="InterPro" id="IPR029061">
    <property type="entry name" value="THDP-binding"/>
</dbReference>
<reference evidence="7 8" key="1">
    <citation type="submission" date="2020-08" db="EMBL/GenBank/DDBJ databases">
        <title>Genomic Encyclopedia of Type Strains, Phase IV (KMG-V): Genome sequencing to study the core and pangenomes of soil and plant-associated prokaryotes.</title>
        <authorList>
            <person name="Whitman W."/>
        </authorList>
    </citation>
    <scope>NUCLEOTIDE SEQUENCE [LARGE SCALE GENOMIC DNA]</scope>
    <source>
        <strain evidence="7 8">SEMIA 4089</strain>
    </source>
</reference>
<evidence type="ECO:0000259" key="6">
    <source>
        <dbReference type="Pfam" id="PF02776"/>
    </source>
</evidence>
<dbReference type="PROSITE" id="PS00187">
    <property type="entry name" value="TPP_ENZYMES"/>
    <property type="match status" value="1"/>
</dbReference>
<dbReference type="SUPFAM" id="SSF52518">
    <property type="entry name" value="Thiamin diphosphate-binding fold (THDP-binding)"/>
    <property type="match status" value="2"/>
</dbReference>
<dbReference type="Proteomes" id="UP000540909">
    <property type="component" value="Unassembled WGS sequence"/>
</dbReference>
<dbReference type="Gene3D" id="3.40.50.1220">
    <property type="entry name" value="TPP-binding domain"/>
    <property type="match status" value="1"/>
</dbReference>
<dbReference type="InterPro" id="IPR011766">
    <property type="entry name" value="TPP_enzyme_TPP-bd"/>
</dbReference>
<evidence type="ECO:0000259" key="5">
    <source>
        <dbReference type="Pfam" id="PF02775"/>
    </source>
</evidence>
<feature type="domain" description="Thiamine pyrophosphate enzyme central" evidence="4">
    <location>
        <begin position="196"/>
        <end position="321"/>
    </location>
</feature>
<comment type="caution">
    <text evidence="7">The sequence shown here is derived from an EMBL/GenBank/DDBJ whole genome shotgun (WGS) entry which is preliminary data.</text>
</comment>
<evidence type="ECO:0000256" key="3">
    <source>
        <dbReference type="RuleBase" id="RU362132"/>
    </source>
</evidence>
<keyword evidence="2 3" id="KW-0786">Thiamine pyrophosphate</keyword>
<dbReference type="InterPro" id="IPR000399">
    <property type="entry name" value="TPP-bd_CS"/>
</dbReference>
<dbReference type="Pfam" id="PF00205">
    <property type="entry name" value="TPP_enzyme_M"/>
    <property type="match status" value="1"/>
</dbReference>
<evidence type="ECO:0000256" key="2">
    <source>
        <dbReference type="ARBA" id="ARBA00023052"/>
    </source>
</evidence>
<evidence type="ECO:0000313" key="8">
    <source>
        <dbReference type="Proteomes" id="UP000540909"/>
    </source>
</evidence>
<organism evidence="7 8">
    <name type="scientific">Rhizobium esperanzae</name>
    <dbReference type="NCBI Taxonomy" id="1967781"/>
    <lineage>
        <taxon>Bacteria</taxon>
        <taxon>Pseudomonadati</taxon>
        <taxon>Pseudomonadota</taxon>
        <taxon>Alphaproteobacteria</taxon>
        <taxon>Hyphomicrobiales</taxon>
        <taxon>Rhizobiaceae</taxon>
        <taxon>Rhizobium/Agrobacterium group</taxon>
        <taxon>Rhizobium</taxon>
    </lineage>
</organism>
<dbReference type="GO" id="GO:0030976">
    <property type="term" value="F:thiamine pyrophosphate binding"/>
    <property type="evidence" value="ECO:0007669"/>
    <property type="project" value="InterPro"/>
</dbReference>
<dbReference type="GO" id="GO:0005948">
    <property type="term" value="C:acetolactate synthase complex"/>
    <property type="evidence" value="ECO:0007669"/>
    <property type="project" value="TreeGrafter"/>
</dbReference>
<sequence>MSRKETTGQAITRSLVAHGIDTVFGIPGAHMYDFNDALCDAGDKIRFIHTRHEQGAGYMAYGYAKSTGRIGAYTVVPGPGVLNSGAALCTAYGANAPVLCVTGNIMSHLIGRGRGQLHELPDQLATMRGITKTAERIDHQSEAGPVMAEVVAKMLSGRQGPGAVEAPWDVFGQAGPEIDVPVATRAPHPAVNPDQIAAAAALISGASNPMIMVGGGAADAGAEIAALAELLQAPVTSHRSGKGIVADDHPNYLNFVAAYEYWKKVDVLIGVGSRLELQFMRWKWLPKGLKIIRIDVDPTEMVRLKPDIGIVADASDGTQALIDALTGTRRENRTSEFAEFNREAKARFSAVQPQLAYLDAIREALPRDGFFVEEVSQMGFTARFAFPTYGPRQYVTCGYQDNLGFGFNTALGVKVAHPDKAVISVSGDGGFMFGVQELATAVQHKINVVAIVFNNSAYGNVLRDQKQTYKGRYLGSDLTNPDFVALGESFGIRSFKATSPGELREVLEKALALDEPVLIEVPVEKGSEASPWPFIHPAPHAE</sequence>
<proteinExistence type="inferred from homology"/>
<dbReference type="GO" id="GO:0009099">
    <property type="term" value="P:L-valine biosynthetic process"/>
    <property type="evidence" value="ECO:0007669"/>
    <property type="project" value="TreeGrafter"/>
</dbReference>
<dbReference type="PANTHER" id="PTHR18968:SF167">
    <property type="entry name" value="ACETOLACTATE SYNTHASE LARGE SUBUNIT ILVB2-RELATED"/>
    <property type="match status" value="1"/>
</dbReference>
<dbReference type="PANTHER" id="PTHR18968">
    <property type="entry name" value="THIAMINE PYROPHOSPHATE ENZYMES"/>
    <property type="match status" value="1"/>
</dbReference>
<evidence type="ECO:0000313" key="7">
    <source>
        <dbReference type="EMBL" id="MBB4234616.1"/>
    </source>
</evidence>
<dbReference type="InterPro" id="IPR012000">
    <property type="entry name" value="Thiamin_PyroP_enz_cen_dom"/>
</dbReference>
<dbReference type="InterPro" id="IPR029035">
    <property type="entry name" value="DHS-like_NAD/FAD-binding_dom"/>
</dbReference>
<dbReference type="InterPro" id="IPR012001">
    <property type="entry name" value="Thiamin_PyroP_enz_TPP-bd_dom"/>
</dbReference>
<name>A0A7W6R0K7_9HYPH</name>
<dbReference type="AlphaFoldDB" id="A0A7W6R0K7"/>
<dbReference type="CDD" id="cd00568">
    <property type="entry name" value="TPP_enzymes"/>
    <property type="match status" value="1"/>
</dbReference>
<keyword evidence="7" id="KW-0808">Transferase</keyword>
<dbReference type="GO" id="GO:0003984">
    <property type="term" value="F:acetolactate synthase activity"/>
    <property type="evidence" value="ECO:0007669"/>
    <property type="project" value="UniProtKB-EC"/>
</dbReference>
<dbReference type="GO" id="GO:0000287">
    <property type="term" value="F:magnesium ion binding"/>
    <property type="evidence" value="ECO:0007669"/>
    <property type="project" value="InterPro"/>
</dbReference>
<dbReference type="RefSeq" id="WP_184467734.1">
    <property type="nucleotide sequence ID" value="NZ_JACIFY010000003.1"/>
</dbReference>
<dbReference type="Pfam" id="PF02776">
    <property type="entry name" value="TPP_enzyme_N"/>
    <property type="match status" value="1"/>
</dbReference>
<evidence type="ECO:0000256" key="1">
    <source>
        <dbReference type="ARBA" id="ARBA00007812"/>
    </source>
</evidence>
<feature type="domain" description="Thiamine pyrophosphate enzyme TPP-binding" evidence="5">
    <location>
        <begin position="379"/>
        <end position="521"/>
    </location>
</feature>
<evidence type="ECO:0000259" key="4">
    <source>
        <dbReference type="Pfam" id="PF00205"/>
    </source>
</evidence>
<gene>
    <name evidence="7" type="ORF">GGD57_001172</name>
</gene>
<protein>
    <submittedName>
        <fullName evidence="7">Acetolactate synthase-1/2/3 large subunit</fullName>
        <ecNumber evidence="7">2.2.1.6</ecNumber>
    </submittedName>
</protein>
<dbReference type="CDD" id="cd07035">
    <property type="entry name" value="TPP_PYR_POX_like"/>
    <property type="match status" value="1"/>
</dbReference>
<dbReference type="InterPro" id="IPR045229">
    <property type="entry name" value="TPP_enz"/>
</dbReference>
<comment type="similarity">
    <text evidence="1 3">Belongs to the TPP enzyme family.</text>
</comment>